<evidence type="ECO:0000256" key="1">
    <source>
        <dbReference type="SAM" id="MobiDB-lite"/>
    </source>
</evidence>
<organism evidence="4">
    <name type="scientific">Volvox carteri f. nagariensis</name>
    <dbReference type="NCBI Taxonomy" id="3068"/>
    <lineage>
        <taxon>Eukaryota</taxon>
        <taxon>Viridiplantae</taxon>
        <taxon>Chlorophyta</taxon>
        <taxon>core chlorophytes</taxon>
        <taxon>Chlorophyceae</taxon>
        <taxon>CS clade</taxon>
        <taxon>Chlamydomonadales</taxon>
        <taxon>Volvocaceae</taxon>
        <taxon>Volvox</taxon>
    </lineage>
</organism>
<feature type="transmembrane region" description="Helical" evidence="2">
    <location>
        <begin position="180"/>
        <end position="200"/>
    </location>
</feature>
<dbReference type="GeneID" id="9620002"/>
<dbReference type="InParanoid" id="D8TKV0"/>
<sequence length="413" mass="44870">MYASACRWVGLLPASVRTVNSTLPLNQSTRQAVAPDCKANRLKACKLRLCLLSIEQPAWTADLVAEPLLCASNGTSDSYVYTHAPSGPQGLTQPPGGSTAPTGGTAEDEKQSRRIAEGVNEEPLPDVCPFAPERTTFCRKKDVECTNAVQIWPILELISVPMFAILLGLSYVNLYQINKWFPTIVGITLAFTALVGRWVGEPAVAPPLHRHYARYPKFDRGGSLLWRHTPSWRRTSDLAALGWFSAFTVITLLTLAPELTGHHRGSNALNVIFNYISPAVFVLAALIYQQTLGDHYRRSTVRNLDRYFGRTHISQVPAGGQCRVGGDVDNITLVVGCSLLVEGGNFSPSLKSSSYSNSSATHRAREGVQYLSQPPSHKALCSSKIPGVCALHFAAPPRVKFSSPLVNGYALVA</sequence>
<keyword evidence="2" id="KW-0812">Transmembrane</keyword>
<dbReference type="OrthoDB" id="523032at2759"/>
<accession>D8TKV0</accession>
<evidence type="ECO:0000256" key="2">
    <source>
        <dbReference type="SAM" id="Phobius"/>
    </source>
</evidence>
<gene>
    <name evidence="3" type="ORF">VOLCADRAFT_103262</name>
</gene>
<feature type="transmembrane region" description="Helical" evidence="2">
    <location>
        <begin position="268"/>
        <end position="288"/>
    </location>
</feature>
<evidence type="ECO:0000313" key="3">
    <source>
        <dbReference type="EMBL" id="EFJ51626.1"/>
    </source>
</evidence>
<proteinExistence type="predicted"/>
<feature type="transmembrane region" description="Helical" evidence="2">
    <location>
        <begin position="149"/>
        <end position="174"/>
    </location>
</feature>
<feature type="non-terminal residue" evidence="3">
    <location>
        <position position="413"/>
    </location>
</feature>
<feature type="transmembrane region" description="Helical" evidence="2">
    <location>
        <begin position="238"/>
        <end position="256"/>
    </location>
</feature>
<dbReference type="EMBL" id="GL378326">
    <property type="protein sequence ID" value="EFJ51626.1"/>
    <property type="molecule type" value="Genomic_DNA"/>
</dbReference>
<dbReference type="AlphaFoldDB" id="D8TKV0"/>
<keyword evidence="4" id="KW-1185">Reference proteome</keyword>
<feature type="compositionally biased region" description="Low complexity" evidence="1">
    <location>
        <begin position="92"/>
        <end position="105"/>
    </location>
</feature>
<dbReference type="RefSeq" id="XP_002947036.1">
    <property type="nucleotide sequence ID" value="XM_002946990.1"/>
</dbReference>
<dbReference type="Proteomes" id="UP000001058">
    <property type="component" value="Unassembled WGS sequence"/>
</dbReference>
<evidence type="ECO:0000313" key="4">
    <source>
        <dbReference type="Proteomes" id="UP000001058"/>
    </source>
</evidence>
<dbReference type="KEGG" id="vcn:VOLCADRAFT_103262"/>
<feature type="region of interest" description="Disordered" evidence="1">
    <location>
        <begin position="82"/>
        <end position="109"/>
    </location>
</feature>
<keyword evidence="2" id="KW-0472">Membrane</keyword>
<keyword evidence="2" id="KW-1133">Transmembrane helix</keyword>
<reference evidence="3 4" key="1">
    <citation type="journal article" date="2010" name="Science">
        <title>Genomic analysis of organismal complexity in the multicellular green alga Volvox carteri.</title>
        <authorList>
            <person name="Prochnik S.E."/>
            <person name="Umen J."/>
            <person name="Nedelcu A.M."/>
            <person name="Hallmann A."/>
            <person name="Miller S.M."/>
            <person name="Nishii I."/>
            <person name="Ferris P."/>
            <person name="Kuo A."/>
            <person name="Mitros T."/>
            <person name="Fritz-Laylin L.K."/>
            <person name="Hellsten U."/>
            <person name="Chapman J."/>
            <person name="Simakov O."/>
            <person name="Rensing S.A."/>
            <person name="Terry A."/>
            <person name="Pangilinan J."/>
            <person name="Kapitonov V."/>
            <person name="Jurka J."/>
            <person name="Salamov A."/>
            <person name="Shapiro H."/>
            <person name="Schmutz J."/>
            <person name="Grimwood J."/>
            <person name="Lindquist E."/>
            <person name="Lucas S."/>
            <person name="Grigoriev I.V."/>
            <person name="Schmitt R."/>
            <person name="Kirk D."/>
            <person name="Rokhsar D.S."/>
        </authorList>
    </citation>
    <scope>NUCLEOTIDE SEQUENCE [LARGE SCALE GENOMIC DNA]</scope>
    <source>
        <strain evidence="4">f. Nagariensis / Eve</strain>
    </source>
</reference>
<name>D8TKV0_VOLCA</name>
<protein>
    <submittedName>
        <fullName evidence="3">Uncharacterized protein</fullName>
    </submittedName>
</protein>